<keyword evidence="6" id="KW-0694">RNA-binding</keyword>
<evidence type="ECO:0000256" key="3">
    <source>
        <dbReference type="ARBA" id="ARBA00022490"/>
    </source>
</evidence>
<comment type="caution">
    <text evidence="9">The sequence shown here is derived from an EMBL/GenBank/DDBJ whole genome shotgun (WGS) entry which is preliminary data.</text>
</comment>
<dbReference type="AlphaFoldDB" id="A0A8J2LJT8"/>
<feature type="domain" description="Exoribonuclease phosphorolytic" evidence="8">
    <location>
        <begin position="44"/>
        <end position="161"/>
    </location>
</feature>
<sequence length="227" mass="24569">METTSSNGTASKLKGFSRADLLNPKLPLINTETGKRQDGRDINEVRPVFVQTGIKEESRGSSYVEYGRTKVICVVQGPRDLSKKIDFSPTGLISVDIQTVGGKVPERFTTLMKDALEAIVILDKFPKAILEVHLTILEDSGSALAACITAAGLALADGGIPVFDIMIGSTLLFDGKQYYFDPTRKELDALDLTEQEINDVGGGIITLGCMPSRDQTCLLTFEGSKHQ</sequence>
<dbReference type="InterPro" id="IPR001247">
    <property type="entry name" value="ExoRNase_PH_dom1"/>
</dbReference>
<dbReference type="InterPro" id="IPR050080">
    <property type="entry name" value="RNase_PH"/>
</dbReference>
<dbReference type="Proteomes" id="UP000708208">
    <property type="component" value="Unassembled WGS sequence"/>
</dbReference>
<dbReference type="GO" id="GO:0000177">
    <property type="term" value="C:cytoplasmic exosome (RNase complex)"/>
    <property type="evidence" value="ECO:0007669"/>
    <property type="project" value="TreeGrafter"/>
</dbReference>
<keyword evidence="7" id="KW-0539">Nucleus</keyword>
<protein>
    <recommendedName>
        <fullName evidence="8">Exoribonuclease phosphorolytic domain-containing protein</fullName>
    </recommendedName>
</protein>
<dbReference type="GO" id="GO:0016075">
    <property type="term" value="P:rRNA catabolic process"/>
    <property type="evidence" value="ECO:0007669"/>
    <property type="project" value="TreeGrafter"/>
</dbReference>
<evidence type="ECO:0000256" key="2">
    <source>
        <dbReference type="ARBA" id="ARBA00004496"/>
    </source>
</evidence>
<dbReference type="OrthoDB" id="2504340at2759"/>
<dbReference type="GO" id="GO:0071028">
    <property type="term" value="P:nuclear mRNA surveillance"/>
    <property type="evidence" value="ECO:0007669"/>
    <property type="project" value="TreeGrafter"/>
</dbReference>
<evidence type="ECO:0000256" key="6">
    <source>
        <dbReference type="ARBA" id="ARBA00022884"/>
    </source>
</evidence>
<keyword evidence="10" id="KW-1185">Reference proteome</keyword>
<dbReference type="GO" id="GO:0000176">
    <property type="term" value="C:nuclear exosome (RNase complex)"/>
    <property type="evidence" value="ECO:0007669"/>
    <property type="project" value="TreeGrafter"/>
</dbReference>
<dbReference type="GO" id="GO:0006364">
    <property type="term" value="P:rRNA processing"/>
    <property type="evidence" value="ECO:0007669"/>
    <property type="project" value="UniProtKB-KW"/>
</dbReference>
<evidence type="ECO:0000313" key="10">
    <source>
        <dbReference type="Proteomes" id="UP000708208"/>
    </source>
</evidence>
<organism evidence="9 10">
    <name type="scientific">Allacma fusca</name>
    <dbReference type="NCBI Taxonomy" id="39272"/>
    <lineage>
        <taxon>Eukaryota</taxon>
        <taxon>Metazoa</taxon>
        <taxon>Ecdysozoa</taxon>
        <taxon>Arthropoda</taxon>
        <taxon>Hexapoda</taxon>
        <taxon>Collembola</taxon>
        <taxon>Symphypleona</taxon>
        <taxon>Sminthuridae</taxon>
        <taxon>Allacma</taxon>
    </lineage>
</organism>
<dbReference type="GO" id="GO:0071051">
    <property type="term" value="P:poly(A)-dependent snoRNA 3'-end processing"/>
    <property type="evidence" value="ECO:0007669"/>
    <property type="project" value="TreeGrafter"/>
</dbReference>
<reference evidence="9" key="1">
    <citation type="submission" date="2021-06" db="EMBL/GenBank/DDBJ databases">
        <authorList>
            <person name="Hodson N. C."/>
            <person name="Mongue J. A."/>
            <person name="Jaron S. K."/>
        </authorList>
    </citation>
    <scope>NUCLEOTIDE SEQUENCE</scope>
</reference>
<dbReference type="GO" id="GO:0005730">
    <property type="term" value="C:nucleolus"/>
    <property type="evidence" value="ECO:0007669"/>
    <property type="project" value="TreeGrafter"/>
</dbReference>
<accession>A0A8J2LJT8</accession>
<evidence type="ECO:0000256" key="5">
    <source>
        <dbReference type="ARBA" id="ARBA00022835"/>
    </source>
</evidence>
<proteinExistence type="predicted"/>
<dbReference type="PANTHER" id="PTHR11953:SF2">
    <property type="entry name" value="EXOSOME COMPLEX COMPONENT MTR3"/>
    <property type="match status" value="1"/>
</dbReference>
<gene>
    <name evidence="9" type="ORF">AFUS01_LOCUS43966</name>
</gene>
<name>A0A8J2LJT8_9HEXA</name>
<dbReference type="Pfam" id="PF01138">
    <property type="entry name" value="RNase_PH"/>
    <property type="match status" value="1"/>
</dbReference>
<evidence type="ECO:0000256" key="1">
    <source>
        <dbReference type="ARBA" id="ARBA00004123"/>
    </source>
</evidence>
<evidence type="ECO:0000313" key="9">
    <source>
        <dbReference type="EMBL" id="CAG7834459.1"/>
    </source>
</evidence>
<keyword evidence="3" id="KW-0963">Cytoplasm</keyword>
<dbReference type="PANTHER" id="PTHR11953">
    <property type="entry name" value="EXOSOME COMPLEX COMPONENT"/>
    <property type="match status" value="1"/>
</dbReference>
<evidence type="ECO:0000259" key="8">
    <source>
        <dbReference type="Pfam" id="PF01138"/>
    </source>
</evidence>
<dbReference type="GO" id="GO:0003723">
    <property type="term" value="F:RNA binding"/>
    <property type="evidence" value="ECO:0007669"/>
    <property type="project" value="UniProtKB-KW"/>
</dbReference>
<dbReference type="EMBL" id="CAJVCH010570254">
    <property type="protein sequence ID" value="CAG7834459.1"/>
    <property type="molecule type" value="Genomic_DNA"/>
</dbReference>
<evidence type="ECO:0000256" key="4">
    <source>
        <dbReference type="ARBA" id="ARBA00022552"/>
    </source>
</evidence>
<evidence type="ECO:0000256" key="7">
    <source>
        <dbReference type="ARBA" id="ARBA00023242"/>
    </source>
</evidence>
<keyword evidence="5" id="KW-0271">Exosome</keyword>
<dbReference type="GO" id="GO:0034475">
    <property type="term" value="P:U4 snRNA 3'-end processing"/>
    <property type="evidence" value="ECO:0007669"/>
    <property type="project" value="TreeGrafter"/>
</dbReference>
<comment type="subcellular location">
    <subcellularLocation>
        <location evidence="2">Cytoplasm</location>
    </subcellularLocation>
    <subcellularLocation>
        <location evidence="1">Nucleus</location>
    </subcellularLocation>
</comment>
<keyword evidence="4" id="KW-0698">rRNA processing</keyword>